<dbReference type="PIRSF" id="PIRSF019307">
    <property type="entry name" value="UCP019307"/>
    <property type="match status" value="1"/>
</dbReference>
<gene>
    <name evidence="2" type="ORF">CNR27_04825</name>
</gene>
<dbReference type="SUPFAM" id="SSF51182">
    <property type="entry name" value="RmlC-like cupins"/>
    <property type="match status" value="1"/>
</dbReference>
<dbReference type="OrthoDB" id="9791759at2"/>
<dbReference type="Proteomes" id="UP000218968">
    <property type="component" value="Chromosome"/>
</dbReference>
<dbReference type="PANTHER" id="PTHR36448">
    <property type="entry name" value="BLR7373 PROTEIN"/>
    <property type="match status" value="1"/>
</dbReference>
<organism evidence="2 3">
    <name type="scientific">Luteimonas chenhongjianii</name>
    <dbReference type="NCBI Taxonomy" id="2006110"/>
    <lineage>
        <taxon>Bacteria</taxon>
        <taxon>Pseudomonadati</taxon>
        <taxon>Pseudomonadota</taxon>
        <taxon>Gammaproteobacteria</taxon>
        <taxon>Lysobacterales</taxon>
        <taxon>Lysobacteraceae</taxon>
        <taxon>Luteimonas</taxon>
    </lineage>
</organism>
<proteinExistence type="predicted"/>
<dbReference type="PANTHER" id="PTHR36448:SF2">
    <property type="entry name" value="CUPIN TYPE-1 DOMAIN-CONTAINING PROTEIN"/>
    <property type="match status" value="1"/>
</dbReference>
<protein>
    <submittedName>
        <fullName evidence="2">Cupin</fullName>
    </submittedName>
</protein>
<evidence type="ECO:0000313" key="3">
    <source>
        <dbReference type="Proteomes" id="UP000218968"/>
    </source>
</evidence>
<dbReference type="AlphaFoldDB" id="A0A290XCK4"/>
<dbReference type="EMBL" id="CP023406">
    <property type="protein sequence ID" value="ATD66857.1"/>
    <property type="molecule type" value="Genomic_DNA"/>
</dbReference>
<name>A0A290XCK4_9GAMM</name>
<dbReference type="Pfam" id="PF07883">
    <property type="entry name" value="Cupin_2"/>
    <property type="match status" value="1"/>
</dbReference>
<dbReference type="InterPro" id="IPR011051">
    <property type="entry name" value="RmlC_Cupin_sf"/>
</dbReference>
<dbReference type="InterPro" id="IPR047121">
    <property type="entry name" value="YjiB-like"/>
</dbReference>
<reference evidence="3" key="1">
    <citation type="submission" date="2017-09" db="EMBL/GenBank/DDBJ databases">
        <title>Luteimonas liuhanmingii sp.nov., isolated from the intestinal contents of Tibetan Plateau Pika in Yushu, Qinghai Province, China.</title>
        <authorList>
            <person name="Gui Z."/>
        </authorList>
    </citation>
    <scope>NUCLEOTIDE SEQUENCE [LARGE SCALE GENOMIC DNA]</scope>
    <source>
        <strain evidence="3">100111</strain>
    </source>
</reference>
<dbReference type="InterPro" id="IPR014710">
    <property type="entry name" value="RmlC-like_jellyroll"/>
</dbReference>
<dbReference type="InterPro" id="IPR014500">
    <property type="entry name" value="UCP019307_cupin"/>
</dbReference>
<dbReference type="CDD" id="cd02219">
    <property type="entry name" value="cupin_YjlB-like"/>
    <property type="match status" value="1"/>
</dbReference>
<keyword evidence="3" id="KW-1185">Reference proteome</keyword>
<evidence type="ECO:0000313" key="2">
    <source>
        <dbReference type="EMBL" id="ATD66857.1"/>
    </source>
</evidence>
<dbReference type="Gene3D" id="2.60.120.10">
    <property type="entry name" value="Jelly Rolls"/>
    <property type="match status" value="1"/>
</dbReference>
<sequence length="159" mass="16937">MRVEHLILGPNDWVPNNPLIAIRIYHGVRLANGAAPDAAAFERLFAAHGWPPDWRGGVYDYHHYHSSAHETLGVYAGTARLVLGGPGGTEVTLAAGDALLLPAGTGHCCIHADAGFRVAAAYPSGQHWDVLRDAPDADALARIRNLPGPQNDPVTGRPF</sequence>
<dbReference type="InterPro" id="IPR013096">
    <property type="entry name" value="Cupin_2"/>
</dbReference>
<accession>A0A290XCK4</accession>
<evidence type="ECO:0000259" key="1">
    <source>
        <dbReference type="Pfam" id="PF07883"/>
    </source>
</evidence>
<dbReference type="KEGG" id="lum:CNR27_04825"/>
<dbReference type="RefSeq" id="WP_096297183.1">
    <property type="nucleotide sequence ID" value="NZ_CP023406.1"/>
</dbReference>
<feature type="domain" description="Cupin type-2" evidence="1">
    <location>
        <begin position="59"/>
        <end position="112"/>
    </location>
</feature>